<gene>
    <name evidence="2" type="ORF">EDC22_10226</name>
</gene>
<protein>
    <submittedName>
        <fullName evidence="2">Uncharacterized protein</fullName>
    </submittedName>
</protein>
<proteinExistence type="predicted"/>
<comment type="caution">
    <text evidence="2">The sequence shown here is derived from an EMBL/GenBank/DDBJ whole genome shotgun (WGS) entry which is preliminary data.</text>
</comment>
<dbReference type="EMBL" id="SMAK01000002">
    <property type="protein sequence ID" value="TCT12344.1"/>
    <property type="molecule type" value="Genomic_DNA"/>
</dbReference>
<name>A0A4R3MIW7_9HYPH</name>
<dbReference type="AlphaFoldDB" id="A0A4R3MIW7"/>
<accession>A0A4R3MIW7</accession>
<evidence type="ECO:0000313" key="2">
    <source>
        <dbReference type="EMBL" id="TCT12344.1"/>
    </source>
</evidence>
<dbReference type="Proteomes" id="UP000295678">
    <property type="component" value="Unassembled WGS sequence"/>
</dbReference>
<evidence type="ECO:0000256" key="1">
    <source>
        <dbReference type="SAM" id="MobiDB-lite"/>
    </source>
</evidence>
<organism evidence="2 3">
    <name type="scientific">Tepidamorphus gemmatus</name>
    <dbReference type="NCBI Taxonomy" id="747076"/>
    <lineage>
        <taxon>Bacteria</taxon>
        <taxon>Pseudomonadati</taxon>
        <taxon>Pseudomonadota</taxon>
        <taxon>Alphaproteobacteria</taxon>
        <taxon>Hyphomicrobiales</taxon>
        <taxon>Tepidamorphaceae</taxon>
        <taxon>Tepidamorphus</taxon>
    </lineage>
</organism>
<feature type="compositionally biased region" description="Basic residues" evidence="1">
    <location>
        <begin position="54"/>
        <end position="63"/>
    </location>
</feature>
<reference evidence="2 3" key="1">
    <citation type="submission" date="2019-03" db="EMBL/GenBank/DDBJ databases">
        <title>Genomic Encyclopedia of Type Strains, Phase IV (KMG-IV): sequencing the most valuable type-strain genomes for metagenomic binning, comparative biology and taxonomic classification.</title>
        <authorList>
            <person name="Goeker M."/>
        </authorList>
    </citation>
    <scope>NUCLEOTIDE SEQUENCE [LARGE SCALE GENOMIC DNA]</scope>
    <source>
        <strain evidence="2 3">DSM 19345</strain>
    </source>
</reference>
<feature type="region of interest" description="Disordered" evidence="1">
    <location>
        <begin position="22"/>
        <end position="87"/>
    </location>
</feature>
<feature type="compositionally biased region" description="Low complexity" evidence="1">
    <location>
        <begin position="22"/>
        <end position="36"/>
    </location>
</feature>
<feature type="region of interest" description="Disordered" evidence="1">
    <location>
        <begin position="223"/>
        <end position="293"/>
    </location>
</feature>
<evidence type="ECO:0000313" key="3">
    <source>
        <dbReference type="Proteomes" id="UP000295678"/>
    </source>
</evidence>
<keyword evidence="3" id="KW-1185">Reference proteome</keyword>
<sequence>MASAGAQPCGSFSSANLARGCAASGRDGARSRTASRTARRSSCDRKGPTWRCETRRRKSRRSVRPIAPRGDRRGCRTAGGCSAAPGRPCRSDGRSLGFDPRIARVGLARASAARRTVGTGWPGCRRALPRPCRTLRRSGGASRGSVTWRTARRRPCSPQCRARGSCRFLSMIDWHPLGGPRRDGVHRLPVGLRHPRGIHPARPIRCLNSRGFQGAAGGRWTPVASQKSGPVAGEMPSQARQHTFRPGKEPENKGLAAWTPAGPRKPTRNPAASAQKQRGERAFQRTLPILPSG</sequence>